<reference evidence="2" key="1">
    <citation type="submission" date="2019-08" db="EMBL/GenBank/DDBJ databases">
        <authorList>
            <person name="Kucharzyk K."/>
            <person name="Murdoch R.W."/>
            <person name="Higgins S."/>
            <person name="Loffler F."/>
        </authorList>
    </citation>
    <scope>NUCLEOTIDE SEQUENCE</scope>
</reference>
<dbReference type="InterPro" id="IPR028082">
    <property type="entry name" value="Peripla_BP_I"/>
</dbReference>
<dbReference type="AlphaFoldDB" id="A0A645C6E8"/>
<feature type="domain" description="Periplasmic binding protein" evidence="1">
    <location>
        <begin position="4"/>
        <end position="202"/>
    </location>
</feature>
<dbReference type="InterPro" id="IPR025997">
    <property type="entry name" value="SBP_2_dom"/>
</dbReference>
<accession>A0A645C6E8</accession>
<evidence type="ECO:0000313" key="2">
    <source>
        <dbReference type="EMBL" id="MPM73219.1"/>
    </source>
</evidence>
<sequence length="303" mass="32920">MAASTGEEQVDQVQTILANGDAVGVVFFALEDSAKAGQEALIAANVPFISFDRIIEGPDASAILNASGDNWQCGAGIAYWLQKNGMAPGATLVTLIGDNGTVCSRRQEGFEQFLRGEIQYFDKDKNESYTTAQVWTQEEIDALTADYKVVCNWSADGAYQYLEQKLPEIVAKAKTTGGNLFIYSMDDEMTFGLMNLLEANAIDEATKADFAALNVYTSAIGGMAELYAVIDGTSAQAATAQTYFDGLMSVYFSPKMFENVIGYMLDYLNGNWDYKVGDGKYEPVWIVDEGNVANYEGFTGHAS</sequence>
<dbReference type="SUPFAM" id="SSF53822">
    <property type="entry name" value="Periplasmic binding protein-like I"/>
    <property type="match status" value="1"/>
</dbReference>
<organism evidence="2">
    <name type="scientific">bioreactor metagenome</name>
    <dbReference type="NCBI Taxonomy" id="1076179"/>
    <lineage>
        <taxon>unclassified sequences</taxon>
        <taxon>metagenomes</taxon>
        <taxon>ecological metagenomes</taxon>
    </lineage>
</organism>
<dbReference type="EMBL" id="VSSQ01025219">
    <property type="protein sequence ID" value="MPM73219.1"/>
    <property type="molecule type" value="Genomic_DNA"/>
</dbReference>
<dbReference type="Gene3D" id="3.40.50.2300">
    <property type="match status" value="2"/>
</dbReference>
<proteinExistence type="predicted"/>
<comment type="caution">
    <text evidence="2">The sequence shown here is derived from an EMBL/GenBank/DDBJ whole genome shotgun (WGS) entry which is preliminary data.</text>
</comment>
<dbReference type="Pfam" id="PF13407">
    <property type="entry name" value="Peripla_BP_4"/>
    <property type="match status" value="1"/>
</dbReference>
<gene>
    <name evidence="2" type="ORF">SDC9_120195</name>
</gene>
<name>A0A645C6E8_9ZZZZ</name>
<protein>
    <recommendedName>
        <fullName evidence="1">Periplasmic binding protein domain-containing protein</fullName>
    </recommendedName>
</protein>
<evidence type="ECO:0000259" key="1">
    <source>
        <dbReference type="Pfam" id="PF13407"/>
    </source>
</evidence>